<sequence length="162" mass="18350">MNATLLAKLRWELENGDSTLWARVLRSKYLNGERDPNFWTASSDVMQLVLDADVIRKLRCKCFKIAPCLKHYSHIIYAKADFMWPGNTSHLIATSIGNFNSYKVNLQLPNRHVNYLIAWSQLPPRFVKMNVDVVATLNLGDLPIGGLCWDNIGLAYLALLGS</sequence>
<organism evidence="1 2">
    <name type="scientific">Gossypium barbadense</name>
    <name type="common">Sea Island cotton</name>
    <name type="synonym">Hibiscus barbadensis</name>
    <dbReference type="NCBI Taxonomy" id="3634"/>
    <lineage>
        <taxon>Eukaryota</taxon>
        <taxon>Viridiplantae</taxon>
        <taxon>Streptophyta</taxon>
        <taxon>Embryophyta</taxon>
        <taxon>Tracheophyta</taxon>
        <taxon>Spermatophyta</taxon>
        <taxon>Magnoliopsida</taxon>
        <taxon>eudicotyledons</taxon>
        <taxon>Gunneridae</taxon>
        <taxon>Pentapetalae</taxon>
        <taxon>rosids</taxon>
        <taxon>malvids</taxon>
        <taxon>Malvales</taxon>
        <taxon>Malvaceae</taxon>
        <taxon>Malvoideae</taxon>
        <taxon>Gossypium</taxon>
    </lineage>
</organism>
<dbReference type="Proteomes" id="UP000239757">
    <property type="component" value="Unassembled WGS sequence"/>
</dbReference>
<evidence type="ECO:0000313" key="1">
    <source>
        <dbReference type="EMBL" id="PPS05459.1"/>
    </source>
</evidence>
<name>A0A2P5XQ34_GOSBA</name>
<dbReference type="AlphaFoldDB" id="A0A2P5XQ34"/>
<protein>
    <submittedName>
        <fullName evidence="1">Uncharacterized protein</fullName>
    </submittedName>
</protein>
<evidence type="ECO:0000313" key="2">
    <source>
        <dbReference type="Proteomes" id="UP000239757"/>
    </source>
</evidence>
<proteinExistence type="predicted"/>
<gene>
    <name evidence="1" type="ORF">GOBAR_AA15208</name>
</gene>
<dbReference type="OrthoDB" id="1000431at2759"/>
<reference evidence="1 2" key="1">
    <citation type="submission" date="2015-01" db="EMBL/GenBank/DDBJ databases">
        <title>Genome of allotetraploid Gossypium barbadense reveals genomic plasticity and fiber elongation in cotton evolution.</title>
        <authorList>
            <person name="Chen X."/>
            <person name="Liu X."/>
            <person name="Zhao B."/>
            <person name="Zheng H."/>
            <person name="Hu Y."/>
            <person name="Lu G."/>
            <person name="Yang C."/>
            <person name="Chen J."/>
            <person name="Shan C."/>
            <person name="Zhang L."/>
            <person name="Zhou Y."/>
            <person name="Wang L."/>
            <person name="Guo W."/>
            <person name="Bai Y."/>
            <person name="Ruan J."/>
            <person name="Shangguan X."/>
            <person name="Mao Y."/>
            <person name="Jiang J."/>
            <person name="Zhu Y."/>
            <person name="Lei J."/>
            <person name="Kang H."/>
            <person name="Chen S."/>
            <person name="He X."/>
            <person name="Wang R."/>
            <person name="Wang Y."/>
            <person name="Chen J."/>
            <person name="Wang L."/>
            <person name="Yu S."/>
            <person name="Wang B."/>
            <person name="Wei J."/>
            <person name="Song S."/>
            <person name="Lu X."/>
            <person name="Gao Z."/>
            <person name="Gu W."/>
            <person name="Deng X."/>
            <person name="Ma D."/>
            <person name="Wang S."/>
            <person name="Liang W."/>
            <person name="Fang L."/>
            <person name="Cai C."/>
            <person name="Zhu X."/>
            <person name="Zhou B."/>
            <person name="Zhang Y."/>
            <person name="Chen Z."/>
            <person name="Xu S."/>
            <person name="Zhu R."/>
            <person name="Wang S."/>
            <person name="Zhang T."/>
            <person name="Zhao G."/>
        </authorList>
    </citation>
    <scope>NUCLEOTIDE SEQUENCE [LARGE SCALE GENOMIC DNA]</scope>
    <source>
        <strain evidence="2">cv. Xinhai21</strain>
        <tissue evidence="1">Leaf</tissue>
    </source>
</reference>
<accession>A0A2P5XQ34</accession>
<dbReference type="EMBL" id="KZ664456">
    <property type="protein sequence ID" value="PPS05459.1"/>
    <property type="molecule type" value="Genomic_DNA"/>
</dbReference>